<protein>
    <submittedName>
        <fullName evidence="2">Uncharacterized protein</fullName>
    </submittedName>
</protein>
<feature type="transmembrane region" description="Helical" evidence="1">
    <location>
        <begin position="7"/>
        <end position="26"/>
    </location>
</feature>
<organism evidence="2 3">
    <name type="scientific">Mesoterricola sediminis</name>
    <dbReference type="NCBI Taxonomy" id="2927980"/>
    <lineage>
        <taxon>Bacteria</taxon>
        <taxon>Pseudomonadati</taxon>
        <taxon>Acidobacteriota</taxon>
        <taxon>Holophagae</taxon>
        <taxon>Holophagales</taxon>
        <taxon>Holophagaceae</taxon>
        <taxon>Mesoterricola</taxon>
    </lineage>
</organism>
<dbReference type="KEGG" id="msea:METESE_29130"/>
<feature type="transmembrane region" description="Helical" evidence="1">
    <location>
        <begin position="86"/>
        <end position="107"/>
    </location>
</feature>
<feature type="transmembrane region" description="Helical" evidence="1">
    <location>
        <begin position="113"/>
        <end position="134"/>
    </location>
</feature>
<reference evidence="2" key="1">
    <citation type="journal article" date="2023" name="Int. J. Syst. Evol. Microbiol.">
        <title>Mesoterricola silvestris gen. nov., sp. nov., Mesoterricola sediminis sp. nov., Geothrix oryzae sp. nov., Geothrix edaphica sp. nov., Geothrix rubra sp. nov., and Geothrix limicola sp. nov., six novel members of Acidobacteriota isolated from soils.</title>
        <authorList>
            <person name="Itoh H."/>
            <person name="Sugisawa Y."/>
            <person name="Mise K."/>
            <person name="Xu Z."/>
            <person name="Kuniyasu M."/>
            <person name="Ushijima N."/>
            <person name="Kawano K."/>
            <person name="Kobayashi E."/>
            <person name="Shiratori Y."/>
            <person name="Masuda Y."/>
            <person name="Senoo K."/>
        </authorList>
    </citation>
    <scope>NUCLEOTIDE SEQUENCE</scope>
    <source>
        <strain evidence="2">W786</strain>
    </source>
</reference>
<dbReference type="AlphaFoldDB" id="A0AA48H0V2"/>
<evidence type="ECO:0000313" key="3">
    <source>
        <dbReference type="Proteomes" id="UP001228113"/>
    </source>
</evidence>
<name>A0AA48H0V2_9BACT</name>
<sequence length="148" mass="15209">MSRPVRILFRWSAAASTATGLGYGWTRYFGARMTEFGPEAHPWQAGLQHAHVLAGPVMVFILGVVAGLHALPAYRGGGVPGRRTGVLVGVAAPVLVLSGYLVQVAVAPGLRAAFAWVHGGAALVALAAGLGHLVRAARVRRNGGATLG</sequence>
<evidence type="ECO:0000256" key="1">
    <source>
        <dbReference type="SAM" id="Phobius"/>
    </source>
</evidence>
<gene>
    <name evidence="2" type="ORF">METESE_29130</name>
</gene>
<proteinExistence type="predicted"/>
<dbReference type="Proteomes" id="UP001228113">
    <property type="component" value="Chromosome"/>
</dbReference>
<accession>A0AA48H0V2</accession>
<feature type="transmembrane region" description="Helical" evidence="1">
    <location>
        <begin position="53"/>
        <end position="74"/>
    </location>
</feature>
<keyword evidence="1" id="KW-0472">Membrane</keyword>
<keyword evidence="1" id="KW-0812">Transmembrane</keyword>
<dbReference type="EMBL" id="AP027081">
    <property type="protein sequence ID" value="BDU77955.1"/>
    <property type="molecule type" value="Genomic_DNA"/>
</dbReference>
<dbReference type="RefSeq" id="WP_316410484.1">
    <property type="nucleotide sequence ID" value="NZ_AP027081.1"/>
</dbReference>
<keyword evidence="3" id="KW-1185">Reference proteome</keyword>
<keyword evidence="1" id="KW-1133">Transmembrane helix</keyword>
<evidence type="ECO:0000313" key="2">
    <source>
        <dbReference type="EMBL" id="BDU77955.1"/>
    </source>
</evidence>